<dbReference type="GO" id="GO:0005829">
    <property type="term" value="C:cytosol"/>
    <property type="evidence" value="ECO:0007669"/>
    <property type="project" value="TreeGrafter"/>
</dbReference>
<dbReference type="SFLD" id="SFLDG01129">
    <property type="entry name" value="C1.5:_HAD__Beta-PGM__Phosphata"/>
    <property type="match status" value="1"/>
</dbReference>
<accession>A0A6P1TJL9</accession>
<dbReference type="GO" id="GO:0006281">
    <property type="term" value="P:DNA repair"/>
    <property type="evidence" value="ECO:0007669"/>
    <property type="project" value="TreeGrafter"/>
</dbReference>
<dbReference type="GO" id="GO:0008967">
    <property type="term" value="F:phosphoglycolate phosphatase activity"/>
    <property type="evidence" value="ECO:0007669"/>
    <property type="project" value="TreeGrafter"/>
</dbReference>
<dbReference type="KEGG" id="anr:Ana3638_07565"/>
<keyword evidence="2" id="KW-1185">Reference proteome</keyword>
<dbReference type="NCBIfam" id="TIGR01509">
    <property type="entry name" value="HAD-SF-IA-v3"/>
    <property type="match status" value="1"/>
</dbReference>
<dbReference type="PANTHER" id="PTHR43434:SF26">
    <property type="entry name" value="PYROPHOSPHATASE PPAX"/>
    <property type="match status" value="1"/>
</dbReference>
<dbReference type="SFLD" id="SFLDS00003">
    <property type="entry name" value="Haloacid_Dehalogenase"/>
    <property type="match status" value="1"/>
</dbReference>
<dbReference type="InterPro" id="IPR006439">
    <property type="entry name" value="HAD-SF_hydro_IA"/>
</dbReference>
<dbReference type="EMBL" id="CP048000">
    <property type="protein sequence ID" value="QHQ60643.1"/>
    <property type="molecule type" value="Genomic_DNA"/>
</dbReference>
<evidence type="ECO:0000313" key="2">
    <source>
        <dbReference type="Proteomes" id="UP000464314"/>
    </source>
</evidence>
<dbReference type="InterPro" id="IPR023214">
    <property type="entry name" value="HAD_sf"/>
</dbReference>
<dbReference type="Gene3D" id="1.10.150.240">
    <property type="entry name" value="Putative phosphatase, domain 2"/>
    <property type="match status" value="1"/>
</dbReference>
<gene>
    <name evidence="1" type="ORF">Ana3638_07565</name>
</gene>
<sequence>MSLPIVHSCASRTMISNMIYLAQDSKCDTYRKLYLNYALQLIELTTKETLMQYNHIVFDLDGTLIDTENAILKTWQYTLETYGLKYSLEKLRIVLGIPTLDALELLDASVDQDFENKWIQNYSKFSDQAEFFPGTKDMLHFMKKSGFHLGVVTSRKKTEYESYFRKFNLEQIFDLIVCADDTLRYKPDSEPLLYYAEKSGTTPDSCIYIGDMPTDITCANAAGFTSGLVTWNHSSVLEPDADYIFSSPEDLLKLYNI</sequence>
<dbReference type="RefSeq" id="WP_161837477.1">
    <property type="nucleotide sequence ID" value="NZ_CP048000.1"/>
</dbReference>
<dbReference type="InterPro" id="IPR023198">
    <property type="entry name" value="PGP-like_dom2"/>
</dbReference>
<dbReference type="InterPro" id="IPR041492">
    <property type="entry name" value="HAD_2"/>
</dbReference>
<proteinExistence type="predicted"/>
<dbReference type="AlphaFoldDB" id="A0A6P1TJL9"/>
<dbReference type="PRINTS" id="PR00413">
    <property type="entry name" value="HADHALOGNASE"/>
</dbReference>
<protein>
    <submittedName>
        <fullName evidence="1">HAD-IA family hydrolase</fullName>
    </submittedName>
</protein>
<dbReference type="SFLD" id="SFLDG01135">
    <property type="entry name" value="C1.5.6:_HAD__Beta-PGM__Phospha"/>
    <property type="match status" value="1"/>
</dbReference>
<dbReference type="Gene3D" id="3.40.50.1000">
    <property type="entry name" value="HAD superfamily/HAD-like"/>
    <property type="match status" value="1"/>
</dbReference>
<dbReference type="NCBIfam" id="TIGR01549">
    <property type="entry name" value="HAD-SF-IA-v1"/>
    <property type="match status" value="1"/>
</dbReference>
<dbReference type="SUPFAM" id="SSF56784">
    <property type="entry name" value="HAD-like"/>
    <property type="match status" value="1"/>
</dbReference>
<dbReference type="PANTHER" id="PTHR43434">
    <property type="entry name" value="PHOSPHOGLYCOLATE PHOSPHATASE"/>
    <property type="match status" value="1"/>
</dbReference>
<dbReference type="InterPro" id="IPR050155">
    <property type="entry name" value="HAD-like_hydrolase_sf"/>
</dbReference>
<keyword evidence="1" id="KW-0378">Hydrolase</keyword>
<dbReference type="Proteomes" id="UP000464314">
    <property type="component" value="Chromosome"/>
</dbReference>
<dbReference type="Pfam" id="PF13419">
    <property type="entry name" value="HAD_2"/>
    <property type="match status" value="1"/>
</dbReference>
<reference evidence="1 2" key="1">
    <citation type="submission" date="2020-01" db="EMBL/GenBank/DDBJ databases">
        <title>Genome analysis of Anaerocolumna sp. CBA3638.</title>
        <authorList>
            <person name="Kim J."/>
            <person name="Roh S.W."/>
        </authorList>
    </citation>
    <scope>NUCLEOTIDE SEQUENCE [LARGE SCALE GENOMIC DNA]</scope>
    <source>
        <strain evidence="1 2">CBA3638</strain>
    </source>
</reference>
<organism evidence="1 2">
    <name type="scientific">Anaerocolumna sedimenticola</name>
    <dbReference type="NCBI Taxonomy" id="2696063"/>
    <lineage>
        <taxon>Bacteria</taxon>
        <taxon>Bacillati</taxon>
        <taxon>Bacillota</taxon>
        <taxon>Clostridia</taxon>
        <taxon>Lachnospirales</taxon>
        <taxon>Lachnospiraceae</taxon>
        <taxon>Anaerocolumna</taxon>
    </lineage>
</organism>
<evidence type="ECO:0000313" key="1">
    <source>
        <dbReference type="EMBL" id="QHQ60643.1"/>
    </source>
</evidence>
<dbReference type="InterPro" id="IPR036412">
    <property type="entry name" value="HAD-like_sf"/>
</dbReference>
<name>A0A6P1TJL9_9FIRM</name>